<gene>
    <name evidence="9" type="ORF">B0J13DRAFT_560143</name>
</gene>
<evidence type="ECO:0000256" key="4">
    <source>
        <dbReference type="ARBA" id="ARBA00022723"/>
    </source>
</evidence>
<keyword evidence="10" id="KW-1185">Reference proteome</keyword>
<dbReference type="GO" id="GO:0020037">
    <property type="term" value="F:heme binding"/>
    <property type="evidence" value="ECO:0007669"/>
    <property type="project" value="InterPro"/>
</dbReference>
<accession>A0A9P9IYG4</accession>
<evidence type="ECO:0000313" key="9">
    <source>
        <dbReference type="EMBL" id="KAH7136846.1"/>
    </source>
</evidence>
<evidence type="ECO:0000256" key="7">
    <source>
        <dbReference type="RuleBase" id="RU000461"/>
    </source>
</evidence>
<dbReference type="SUPFAM" id="SSF48264">
    <property type="entry name" value="Cytochrome P450"/>
    <property type="match status" value="1"/>
</dbReference>
<dbReference type="Gene3D" id="1.10.630.10">
    <property type="entry name" value="Cytochrome P450"/>
    <property type="match status" value="1"/>
</dbReference>
<keyword evidence="8" id="KW-0812">Transmembrane</keyword>
<comment type="similarity">
    <text evidence="2 7">Belongs to the cytochrome P450 family.</text>
</comment>
<dbReference type="AlphaFoldDB" id="A0A9P9IYG4"/>
<keyword evidence="5 6" id="KW-0408">Iron</keyword>
<name>A0A9P9IYG4_9HYPO</name>
<evidence type="ECO:0000313" key="10">
    <source>
        <dbReference type="Proteomes" id="UP000717696"/>
    </source>
</evidence>
<keyword evidence="8" id="KW-0472">Membrane</keyword>
<organism evidence="9 10">
    <name type="scientific">Dactylonectria estremocensis</name>
    <dbReference type="NCBI Taxonomy" id="1079267"/>
    <lineage>
        <taxon>Eukaryota</taxon>
        <taxon>Fungi</taxon>
        <taxon>Dikarya</taxon>
        <taxon>Ascomycota</taxon>
        <taxon>Pezizomycotina</taxon>
        <taxon>Sordariomycetes</taxon>
        <taxon>Hypocreomycetidae</taxon>
        <taxon>Hypocreales</taxon>
        <taxon>Nectriaceae</taxon>
        <taxon>Dactylonectria</taxon>
    </lineage>
</organism>
<dbReference type="Pfam" id="PF00067">
    <property type="entry name" value="p450"/>
    <property type="match status" value="2"/>
</dbReference>
<comment type="caution">
    <text evidence="9">The sequence shown here is derived from an EMBL/GenBank/DDBJ whole genome shotgun (WGS) entry which is preliminary data.</text>
</comment>
<evidence type="ECO:0000256" key="5">
    <source>
        <dbReference type="ARBA" id="ARBA00023004"/>
    </source>
</evidence>
<dbReference type="PRINTS" id="PR00463">
    <property type="entry name" value="EP450I"/>
</dbReference>
<dbReference type="PANTHER" id="PTHR24305">
    <property type="entry name" value="CYTOCHROME P450"/>
    <property type="match status" value="1"/>
</dbReference>
<dbReference type="OrthoDB" id="1470350at2759"/>
<evidence type="ECO:0000256" key="2">
    <source>
        <dbReference type="ARBA" id="ARBA00010617"/>
    </source>
</evidence>
<dbReference type="Proteomes" id="UP000717696">
    <property type="component" value="Unassembled WGS sequence"/>
</dbReference>
<dbReference type="EMBL" id="JAGMUU010000016">
    <property type="protein sequence ID" value="KAH7136846.1"/>
    <property type="molecule type" value="Genomic_DNA"/>
</dbReference>
<feature type="binding site" description="axial binding residue" evidence="6">
    <location>
        <position position="525"/>
    </location>
    <ligand>
        <name>heme</name>
        <dbReference type="ChEBI" id="CHEBI:30413"/>
    </ligand>
    <ligandPart>
        <name>Fe</name>
        <dbReference type="ChEBI" id="CHEBI:18248"/>
    </ligandPart>
</feature>
<dbReference type="InterPro" id="IPR050121">
    <property type="entry name" value="Cytochrome_P450_monoxygenase"/>
</dbReference>
<feature type="transmembrane region" description="Helical" evidence="8">
    <location>
        <begin position="12"/>
        <end position="33"/>
    </location>
</feature>
<keyword evidence="7" id="KW-0503">Monooxygenase</keyword>
<dbReference type="PRINTS" id="PR00385">
    <property type="entry name" value="P450"/>
</dbReference>
<keyword evidence="8" id="KW-1133">Transmembrane helix</keyword>
<evidence type="ECO:0000256" key="3">
    <source>
        <dbReference type="ARBA" id="ARBA00022617"/>
    </source>
</evidence>
<dbReference type="PROSITE" id="PS00086">
    <property type="entry name" value="CYTOCHROME_P450"/>
    <property type="match status" value="1"/>
</dbReference>
<evidence type="ECO:0000256" key="8">
    <source>
        <dbReference type="SAM" id="Phobius"/>
    </source>
</evidence>
<dbReference type="InterPro" id="IPR036396">
    <property type="entry name" value="Cyt_P450_sf"/>
</dbReference>
<dbReference type="InterPro" id="IPR002401">
    <property type="entry name" value="Cyt_P450_E_grp-I"/>
</dbReference>
<dbReference type="PANTHER" id="PTHR24305:SF232">
    <property type="entry name" value="P450, PUTATIVE (EUROFUNG)-RELATED"/>
    <property type="match status" value="1"/>
</dbReference>
<keyword evidence="4 6" id="KW-0479">Metal-binding</keyword>
<proteinExistence type="inferred from homology"/>
<protein>
    <submittedName>
        <fullName evidence="9">Cytochrome P450</fullName>
    </submittedName>
</protein>
<sequence length="580" mass="64863">MDSEAVNNAQRGVRLPLATIFLASIILFTYCVYRRALPKPIPGIPCDKVAAKKVLGSLPSMYSHYKQHGVVMPWLTGHNLKHNAPLVQFFGAPFAQPTVILSDFQESQDILLRRGKEFDRADRTLQSFEGMIPNHHLAMRSNDPRFKGNKELVRDLMSPKFLHEASAVQIYEKSLALINLWSVKVKASGGKPFPARQDIFDAALDMVSGAAFGFKDDLSLIKRQLNHFLSNGVKFEEHENGSVDFPRIPVVAEIATLQAVADHLGTLIVSPIPRLTYAYSMLTNSKLRQDIAKKDEIITAQIKKSVESLKDGDENPQSATDYMVHREFSVARKEGRELDLFSRRAMDELFGYIVAGHETTSSSLSWALKLIADHQPEQDKLRQALWEAFPDATAEKRVPTVKEITTANVPYLDGIIDECLRLGQPTPLVAREAMVDVIVLGHMIPKGVTILINSSGPGYTSSPTEVADSVRSETSRINNAVGSWNLDDVHLFKPERWLKTSDSGEVVYDSQAGPFMSFSLGPRGCFGRRLAYLEMRIVLTLLMWNFRFAKLEGELAKYDTLEGVTVMPRNCYVGLERLEL</sequence>
<reference evidence="9" key="1">
    <citation type="journal article" date="2021" name="Nat. Commun.">
        <title>Genetic determinants of endophytism in the Arabidopsis root mycobiome.</title>
        <authorList>
            <person name="Mesny F."/>
            <person name="Miyauchi S."/>
            <person name="Thiergart T."/>
            <person name="Pickel B."/>
            <person name="Atanasova L."/>
            <person name="Karlsson M."/>
            <person name="Huettel B."/>
            <person name="Barry K.W."/>
            <person name="Haridas S."/>
            <person name="Chen C."/>
            <person name="Bauer D."/>
            <person name="Andreopoulos W."/>
            <person name="Pangilinan J."/>
            <person name="LaButti K."/>
            <person name="Riley R."/>
            <person name="Lipzen A."/>
            <person name="Clum A."/>
            <person name="Drula E."/>
            <person name="Henrissat B."/>
            <person name="Kohler A."/>
            <person name="Grigoriev I.V."/>
            <person name="Martin F.M."/>
            <person name="Hacquard S."/>
        </authorList>
    </citation>
    <scope>NUCLEOTIDE SEQUENCE</scope>
    <source>
        <strain evidence="9">MPI-CAGE-AT-0021</strain>
    </source>
</reference>
<keyword evidence="3 6" id="KW-0349">Heme</keyword>
<comment type="cofactor">
    <cofactor evidence="1 6">
        <name>heme</name>
        <dbReference type="ChEBI" id="CHEBI:30413"/>
    </cofactor>
</comment>
<dbReference type="GO" id="GO:0004497">
    <property type="term" value="F:monooxygenase activity"/>
    <property type="evidence" value="ECO:0007669"/>
    <property type="project" value="UniProtKB-KW"/>
</dbReference>
<dbReference type="InterPro" id="IPR001128">
    <property type="entry name" value="Cyt_P450"/>
</dbReference>
<dbReference type="GO" id="GO:0016705">
    <property type="term" value="F:oxidoreductase activity, acting on paired donors, with incorporation or reduction of molecular oxygen"/>
    <property type="evidence" value="ECO:0007669"/>
    <property type="project" value="InterPro"/>
</dbReference>
<dbReference type="InterPro" id="IPR017972">
    <property type="entry name" value="Cyt_P450_CS"/>
</dbReference>
<keyword evidence="7" id="KW-0560">Oxidoreductase</keyword>
<dbReference type="GO" id="GO:0005506">
    <property type="term" value="F:iron ion binding"/>
    <property type="evidence" value="ECO:0007669"/>
    <property type="project" value="InterPro"/>
</dbReference>
<evidence type="ECO:0000256" key="1">
    <source>
        <dbReference type="ARBA" id="ARBA00001971"/>
    </source>
</evidence>
<evidence type="ECO:0000256" key="6">
    <source>
        <dbReference type="PIRSR" id="PIRSR602401-1"/>
    </source>
</evidence>